<proteinExistence type="predicted"/>
<keyword evidence="3" id="KW-1185">Reference proteome</keyword>
<comment type="caution">
    <text evidence="2">The sequence shown here is derived from an EMBL/GenBank/DDBJ whole genome shotgun (WGS) entry which is preliminary data.</text>
</comment>
<reference evidence="3" key="1">
    <citation type="journal article" date="2019" name="Int. J. Syst. Evol. Microbiol.">
        <title>The Global Catalogue of Microorganisms (GCM) 10K type strain sequencing project: providing services to taxonomists for standard genome sequencing and annotation.</title>
        <authorList>
            <consortium name="The Broad Institute Genomics Platform"/>
            <consortium name="The Broad Institute Genome Sequencing Center for Infectious Disease"/>
            <person name="Wu L."/>
            <person name="Ma J."/>
        </authorList>
    </citation>
    <scope>NUCLEOTIDE SEQUENCE [LARGE SCALE GENOMIC DNA]</scope>
    <source>
        <strain evidence="3">CGMCC 4.7397</strain>
    </source>
</reference>
<feature type="compositionally biased region" description="Acidic residues" evidence="1">
    <location>
        <begin position="46"/>
        <end position="64"/>
    </location>
</feature>
<evidence type="ECO:0000313" key="3">
    <source>
        <dbReference type="Proteomes" id="UP001596119"/>
    </source>
</evidence>
<evidence type="ECO:0000256" key="1">
    <source>
        <dbReference type="SAM" id="MobiDB-lite"/>
    </source>
</evidence>
<dbReference type="RefSeq" id="WP_379571440.1">
    <property type="nucleotide sequence ID" value="NZ_JBHSQK010000108.1"/>
</dbReference>
<organism evidence="2 3">
    <name type="scientific">Pseudonocardia lutea</name>
    <dbReference type="NCBI Taxonomy" id="2172015"/>
    <lineage>
        <taxon>Bacteria</taxon>
        <taxon>Bacillati</taxon>
        <taxon>Actinomycetota</taxon>
        <taxon>Actinomycetes</taxon>
        <taxon>Pseudonocardiales</taxon>
        <taxon>Pseudonocardiaceae</taxon>
        <taxon>Pseudonocardia</taxon>
    </lineage>
</organism>
<sequence>MADDESPKTPRRRRSARARPAGAEEKTARAPEEAEETGEGGAAEDSAGEPTEDTTDDTTGEDAEGTGGEDGAERDGRGDGSAGDRPAGSIVRVARRAAEHVRVLTGRRPETVVSIEPRDGDWCVGIEVVETHRIPDSADILAIYEVLVQADGDLLSYRRTRRYTRGQVDRPWR</sequence>
<gene>
    <name evidence="2" type="primary">gvpO</name>
    <name evidence="2" type="ORF">ACFQH9_29965</name>
</gene>
<dbReference type="EMBL" id="JBHSQK010000108">
    <property type="protein sequence ID" value="MFC5952497.1"/>
    <property type="molecule type" value="Genomic_DNA"/>
</dbReference>
<protein>
    <submittedName>
        <fullName evidence="2">Gas vesicle protein GvpO</fullName>
    </submittedName>
</protein>
<feature type="region of interest" description="Disordered" evidence="1">
    <location>
        <begin position="1"/>
        <end position="91"/>
    </location>
</feature>
<accession>A0ABW1IFI4</accession>
<evidence type="ECO:0000313" key="2">
    <source>
        <dbReference type="EMBL" id="MFC5952497.1"/>
    </source>
</evidence>
<name>A0ABW1IFI4_9PSEU</name>
<dbReference type="InterPro" id="IPR008634">
    <property type="entry name" value="Gas-vesicle_GvpO"/>
</dbReference>
<dbReference type="Proteomes" id="UP001596119">
    <property type="component" value="Unassembled WGS sequence"/>
</dbReference>
<feature type="compositionally biased region" description="Basic and acidic residues" evidence="1">
    <location>
        <begin position="22"/>
        <end position="32"/>
    </location>
</feature>
<dbReference type="Pfam" id="PF05800">
    <property type="entry name" value="GvpO"/>
    <property type="match status" value="1"/>
</dbReference>